<evidence type="ECO:0000256" key="1">
    <source>
        <dbReference type="ARBA" id="ARBA00001947"/>
    </source>
</evidence>
<reference evidence="10" key="3">
    <citation type="submission" date="2015-08" db="EMBL/GenBank/DDBJ databases">
        <title>Draft Genome Sequence of a Heterotrophic Facultative Anaerobic Bacterium Ardenticatena maritima Strain 110S.</title>
        <authorList>
            <person name="Kawaichi S."/>
            <person name="Yoshida T."/>
            <person name="Sako Y."/>
            <person name="Nakamura R."/>
        </authorList>
    </citation>
    <scope>NUCLEOTIDE SEQUENCE [LARGE SCALE GENOMIC DNA]</scope>
    <source>
        <strain evidence="10">110S</strain>
    </source>
</reference>
<dbReference type="GO" id="GO:0016491">
    <property type="term" value="F:oxidoreductase activity"/>
    <property type="evidence" value="ECO:0007669"/>
    <property type="project" value="UniProtKB-KW"/>
</dbReference>
<dbReference type="InterPro" id="IPR013149">
    <property type="entry name" value="ADH-like_C"/>
</dbReference>
<accession>A0A0M8K8Q8</accession>
<dbReference type="CDD" id="cd08242">
    <property type="entry name" value="MDR_like"/>
    <property type="match status" value="1"/>
</dbReference>
<dbReference type="InterPro" id="IPR011032">
    <property type="entry name" value="GroES-like_sf"/>
</dbReference>
<dbReference type="EMBL" id="BBZA01000063">
    <property type="protein sequence ID" value="GAP62576.1"/>
    <property type="molecule type" value="Genomic_DNA"/>
</dbReference>
<comment type="caution">
    <text evidence="8">The sequence shown here is derived from an EMBL/GenBank/DDBJ whole genome shotgun (WGS) entry which is preliminary data.</text>
</comment>
<dbReference type="PATRIC" id="fig|872965.6.peg.683"/>
<sequence length="323" mass="35177">MKAIFLENGTVSVRDMPMPERPPHHALLRMRLAGICDTDLQLQRGYYGFEGVPGHEFVAEVVEAPDEALIGARVVGEINLGCGACDWCRRGMQRHCPNRTVLGIVNHPGAHAEYLTLPVENLHRVPDSMPDDVAVFTEPVAAACEILEQVHVAPTWNIAIVGDGKLGLLIAQVLRLTGANVHLLGHHAHKLALLEGTGVQTHLVHEGEDLPLPRHWADMVVEVTGNPSGFATARALVRPRGVFVLKSTFKERLDLWLADIVVDEITIVGSRCGPFDTALRLLGEGLVNVRPLIEATYPLDAGVRAYEHAATRGARKILLRPSG</sequence>
<dbReference type="InterPro" id="IPR036291">
    <property type="entry name" value="NAD(P)-bd_dom_sf"/>
</dbReference>
<dbReference type="SUPFAM" id="SSF50129">
    <property type="entry name" value="GroES-like"/>
    <property type="match status" value="1"/>
</dbReference>
<dbReference type="OrthoDB" id="9769198at2"/>
<evidence type="ECO:0000256" key="3">
    <source>
        <dbReference type="ARBA" id="ARBA00022723"/>
    </source>
</evidence>
<keyword evidence="4" id="KW-0862">Zinc</keyword>
<dbReference type="Gene3D" id="3.40.50.720">
    <property type="entry name" value="NAD(P)-binding Rossmann-like Domain"/>
    <property type="match status" value="1"/>
</dbReference>
<reference evidence="8 10" key="1">
    <citation type="journal article" date="2015" name="Genome Announc.">
        <title>Draft Genome Sequence of a Heterotrophic Facultative Anaerobic Thermophilic Bacterium, Ardenticatena maritima Strain 110ST.</title>
        <authorList>
            <person name="Kawaichi S."/>
            <person name="Yoshida T."/>
            <person name="Sako Y."/>
            <person name="Nakamura R."/>
        </authorList>
    </citation>
    <scope>NUCLEOTIDE SEQUENCE [LARGE SCALE GENOMIC DNA]</scope>
    <source>
        <strain evidence="8 10">110S</strain>
    </source>
</reference>
<name>A0A0M8K8Q8_9CHLR</name>
<dbReference type="Pfam" id="PF08240">
    <property type="entry name" value="ADH_N"/>
    <property type="match status" value="1"/>
</dbReference>
<dbReference type="GO" id="GO:0046872">
    <property type="term" value="F:metal ion binding"/>
    <property type="evidence" value="ECO:0007669"/>
    <property type="project" value="UniProtKB-KW"/>
</dbReference>
<keyword evidence="3" id="KW-0479">Metal-binding</keyword>
<dbReference type="PANTHER" id="PTHR43350">
    <property type="entry name" value="NAD-DEPENDENT ALCOHOL DEHYDROGENASE"/>
    <property type="match status" value="1"/>
</dbReference>
<proteinExistence type="inferred from homology"/>
<evidence type="ECO:0000313" key="8">
    <source>
        <dbReference type="EMBL" id="GAP62576.1"/>
    </source>
</evidence>
<feature type="domain" description="Alcohol dehydrogenase-like C-terminal" evidence="6">
    <location>
        <begin position="166"/>
        <end position="276"/>
    </location>
</feature>
<evidence type="ECO:0000313" key="10">
    <source>
        <dbReference type="Proteomes" id="UP000037784"/>
    </source>
</evidence>
<reference evidence="9 11" key="2">
    <citation type="submission" date="2015-07" db="EMBL/GenBank/DDBJ databases">
        <title>Whole genome sequence of Ardenticatena maritima DSM 23922.</title>
        <authorList>
            <person name="Hemp J."/>
            <person name="Ward L.M."/>
            <person name="Pace L.A."/>
            <person name="Fischer W.W."/>
        </authorList>
    </citation>
    <scope>NUCLEOTIDE SEQUENCE [LARGE SCALE GENOMIC DNA]</scope>
    <source>
        <strain evidence="9 11">110S</strain>
    </source>
</reference>
<feature type="domain" description="Alcohol dehydrogenase-like N-terminal" evidence="7">
    <location>
        <begin position="23"/>
        <end position="127"/>
    </location>
</feature>
<evidence type="ECO:0000256" key="5">
    <source>
        <dbReference type="ARBA" id="ARBA00023002"/>
    </source>
</evidence>
<comment type="similarity">
    <text evidence="2">Belongs to the zinc-containing alcohol dehydrogenase family.</text>
</comment>
<dbReference type="EMBL" id="LGKN01000003">
    <property type="protein sequence ID" value="KPL89523.1"/>
    <property type="molecule type" value="Genomic_DNA"/>
</dbReference>
<dbReference type="Proteomes" id="UP000037784">
    <property type="component" value="Unassembled WGS sequence"/>
</dbReference>
<dbReference type="Proteomes" id="UP000050502">
    <property type="component" value="Unassembled WGS sequence"/>
</dbReference>
<dbReference type="RefSeq" id="WP_054492483.1">
    <property type="nucleotide sequence ID" value="NZ_BBZA01000063.1"/>
</dbReference>
<evidence type="ECO:0000259" key="7">
    <source>
        <dbReference type="Pfam" id="PF08240"/>
    </source>
</evidence>
<dbReference type="Gene3D" id="3.90.180.10">
    <property type="entry name" value="Medium-chain alcohol dehydrogenases, catalytic domain"/>
    <property type="match status" value="1"/>
</dbReference>
<evidence type="ECO:0000259" key="6">
    <source>
        <dbReference type="Pfam" id="PF00107"/>
    </source>
</evidence>
<dbReference type="AlphaFoldDB" id="A0A0M8K8Q8"/>
<dbReference type="PANTHER" id="PTHR43350:SF2">
    <property type="entry name" value="GROES-LIKE ZINC-BINDING ALCOHOL DEHYDROGENASE FAMILY PROTEIN"/>
    <property type="match status" value="1"/>
</dbReference>
<dbReference type="InterPro" id="IPR013154">
    <property type="entry name" value="ADH-like_N"/>
</dbReference>
<dbReference type="STRING" id="872965.SE16_03605"/>
<keyword evidence="5" id="KW-0560">Oxidoreductase</keyword>
<evidence type="ECO:0000256" key="4">
    <source>
        <dbReference type="ARBA" id="ARBA00022833"/>
    </source>
</evidence>
<dbReference type="Pfam" id="PF00107">
    <property type="entry name" value="ADH_zinc_N"/>
    <property type="match status" value="1"/>
</dbReference>
<gene>
    <name evidence="8" type="ORF">ARMA_0999</name>
    <name evidence="9" type="ORF">SE16_03605</name>
</gene>
<evidence type="ECO:0000256" key="2">
    <source>
        <dbReference type="ARBA" id="ARBA00008072"/>
    </source>
</evidence>
<dbReference type="SUPFAM" id="SSF51735">
    <property type="entry name" value="NAD(P)-binding Rossmann-fold domains"/>
    <property type="match status" value="1"/>
</dbReference>
<dbReference type="InParanoid" id="A0A0M8K8Q8"/>
<protein>
    <submittedName>
        <fullName evidence="9">Alcohol dehydrogenase</fullName>
    </submittedName>
</protein>
<evidence type="ECO:0000313" key="11">
    <source>
        <dbReference type="Proteomes" id="UP000050502"/>
    </source>
</evidence>
<keyword evidence="10" id="KW-1185">Reference proteome</keyword>
<organism evidence="8 10">
    <name type="scientific">Ardenticatena maritima</name>
    <dbReference type="NCBI Taxonomy" id="872965"/>
    <lineage>
        <taxon>Bacteria</taxon>
        <taxon>Bacillati</taxon>
        <taxon>Chloroflexota</taxon>
        <taxon>Ardenticatenia</taxon>
        <taxon>Ardenticatenales</taxon>
        <taxon>Ardenticatenaceae</taxon>
        <taxon>Ardenticatena</taxon>
    </lineage>
</organism>
<evidence type="ECO:0000313" key="9">
    <source>
        <dbReference type="EMBL" id="KPL89523.1"/>
    </source>
</evidence>
<comment type="cofactor">
    <cofactor evidence="1">
        <name>Zn(2+)</name>
        <dbReference type="ChEBI" id="CHEBI:29105"/>
    </cofactor>
</comment>